<keyword evidence="3 6" id="KW-0812">Transmembrane</keyword>
<evidence type="ECO:0000313" key="9">
    <source>
        <dbReference type="Proteomes" id="UP000249495"/>
    </source>
</evidence>
<comment type="subcellular location">
    <subcellularLocation>
        <location evidence="1 6">Cell membrane</location>
        <topology evidence="1 6">Multi-pass membrane protein</topology>
    </subcellularLocation>
</comment>
<dbReference type="RefSeq" id="WP_018029696.1">
    <property type="nucleotide sequence ID" value="NZ_CAMCCF010000001.1"/>
</dbReference>
<feature type="transmembrane region" description="Helical" evidence="6">
    <location>
        <begin position="171"/>
        <end position="192"/>
    </location>
</feature>
<dbReference type="PANTHER" id="PTHR12677">
    <property type="entry name" value="GOLGI APPARATUS MEMBRANE PROTEIN TVP38-RELATED"/>
    <property type="match status" value="1"/>
</dbReference>
<dbReference type="Proteomes" id="UP000249495">
    <property type="component" value="Chromosome 1"/>
</dbReference>
<evidence type="ECO:0000256" key="1">
    <source>
        <dbReference type="ARBA" id="ARBA00004651"/>
    </source>
</evidence>
<keyword evidence="9" id="KW-1185">Reference proteome</keyword>
<dbReference type="GO" id="GO:0005886">
    <property type="term" value="C:plasma membrane"/>
    <property type="evidence" value="ECO:0007669"/>
    <property type="project" value="UniProtKB-SubCell"/>
</dbReference>
<keyword evidence="4 6" id="KW-1133">Transmembrane helix</keyword>
<organism evidence="8 9">
    <name type="scientific">Streptococcus ferus</name>
    <dbReference type="NCBI Taxonomy" id="1345"/>
    <lineage>
        <taxon>Bacteria</taxon>
        <taxon>Bacillati</taxon>
        <taxon>Bacillota</taxon>
        <taxon>Bacilli</taxon>
        <taxon>Lactobacillales</taxon>
        <taxon>Streptococcaceae</taxon>
        <taxon>Streptococcus</taxon>
    </lineage>
</organism>
<evidence type="ECO:0000256" key="4">
    <source>
        <dbReference type="ARBA" id="ARBA00022989"/>
    </source>
</evidence>
<sequence length="204" mass="23332">MKMKFSKRYLLIQRIIQILGVIALIASGIMVVWLYKLGILNDSNVLKDVVKRHDILGPFIFILVQILQIVFPVIPGGVTTVAGFLIFGPWLGFILNYVGILIGSGALFLLVKRFGRKFVMLFMSEETFYKYERKLESKGYEKFFIFCMASPISPADVMVMITGLTNMSLRRFMTILAITKPISIISYSYFWIYGSSWVKRLLGK</sequence>
<evidence type="ECO:0000256" key="6">
    <source>
        <dbReference type="RuleBase" id="RU366058"/>
    </source>
</evidence>
<evidence type="ECO:0000256" key="5">
    <source>
        <dbReference type="ARBA" id="ARBA00023136"/>
    </source>
</evidence>
<accession>A0A2X3VFJ3</accession>
<keyword evidence="2 6" id="KW-1003">Cell membrane</keyword>
<dbReference type="KEGG" id="sfer:NCTC12278_00839"/>
<dbReference type="AlphaFoldDB" id="A0A2X3VFJ3"/>
<gene>
    <name evidence="8" type="ORF">NCTC12278_00839</name>
</gene>
<dbReference type="Pfam" id="PF09335">
    <property type="entry name" value="VTT_dom"/>
    <property type="match status" value="1"/>
</dbReference>
<reference evidence="8 9" key="1">
    <citation type="submission" date="2018-06" db="EMBL/GenBank/DDBJ databases">
        <authorList>
            <consortium name="Pathogen Informatics"/>
            <person name="Doyle S."/>
        </authorList>
    </citation>
    <scope>NUCLEOTIDE SEQUENCE [LARGE SCALE GENOMIC DNA]</scope>
    <source>
        <strain evidence="8 9">NCTC12278</strain>
    </source>
</reference>
<evidence type="ECO:0000256" key="3">
    <source>
        <dbReference type="ARBA" id="ARBA00022692"/>
    </source>
</evidence>
<proteinExistence type="inferred from homology"/>
<dbReference type="PANTHER" id="PTHR12677:SF49">
    <property type="entry name" value="TVP38_TMEM64 FAMILY MEMBRANE PROTEIN"/>
    <property type="match status" value="1"/>
</dbReference>
<comment type="similarity">
    <text evidence="6">Belongs to the TVP38/TMEM64 family.</text>
</comment>
<evidence type="ECO:0000256" key="2">
    <source>
        <dbReference type="ARBA" id="ARBA00022475"/>
    </source>
</evidence>
<name>A0A2X3VFJ3_9STRE</name>
<keyword evidence="5 6" id="KW-0472">Membrane</keyword>
<evidence type="ECO:0000259" key="7">
    <source>
        <dbReference type="Pfam" id="PF09335"/>
    </source>
</evidence>
<feature type="transmembrane region" description="Helical" evidence="6">
    <location>
        <begin position="143"/>
        <end position="165"/>
    </location>
</feature>
<feature type="transmembrane region" description="Helical" evidence="6">
    <location>
        <begin position="86"/>
        <end position="111"/>
    </location>
</feature>
<feature type="transmembrane region" description="Helical" evidence="6">
    <location>
        <begin position="15"/>
        <end position="35"/>
    </location>
</feature>
<dbReference type="EMBL" id="LS483343">
    <property type="protein sequence ID" value="SQF40230.1"/>
    <property type="molecule type" value="Genomic_DNA"/>
</dbReference>
<protein>
    <recommendedName>
        <fullName evidence="6">TVP38/TMEM64 family membrane protein</fullName>
    </recommendedName>
</protein>
<dbReference type="InterPro" id="IPR032816">
    <property type="entry name" value="VTT_dom"/>
</dbReference>
<dbReference type="STRING" id="1123303.GCA_000372425_00369"/>
<dbReference type="OrthoDB" id="371137at2"/>
<feature type="domain" description="VTT" evidence="7">
    <location>
        <begin position="74"/>
        <end position="190"/>
    </location>
</feature>
<evidence type="ECO:0000313" key="8">
    <source>
        <dbReference type="EMBL" id="SQF40230.1"/>
    </source>
</evidence>
<feature type="transmembrane region" description="Helical" evidence="6">
    <location>
        <begin position="55"/>
        <end position="74"/>
    </location>
</feature>
<dbReference type="InterPro" id="IPR015414">
    <property type="entry name" value="TMEM64"/>
</dbReference>